<dbReference type="EMBL" id="CP015249">
    <property type="protein sequence ID" value="ANB16933.1"/>
    <property type="molecule type" value="Genomic_DNA"/>
</dbReference>
<feature type="region of interest" description="Disordered" evidence="1">
    <location>
        <begin position="1"/>
        <end position="93"/>
    </location>
</feature>
<gene>
    <name evidence="2" type="ORF">I596_902</name>
</gene>
<feature type="compositionally biased region" description="Pro residues" evidence="1">
    <location>
        <begin position="50"/>
        <end position="59"/>
    </location>
</feature>
<dbReference type="AlphaFoldDB" id="A0A160DTL0"/>
<dbReference type="Proteomes" id="UP000076830">
    <property type="component" value="Chromosome"/>
</dbReference>
<keyword evidence="3" id="KW-1185">Reference proteome</keyword>
<name>A0A160DTL0_9GAMM</name>
<reference evidence="2 3" key="1">
    <citation type="submission" date="2016-04" db="EMBL/GenBank/DDBJ databases">
        <title>Complete genome sequence of Dokdonella koreensis DS-123T.</title>
        <authorList>
            <person name="Kim J.F."/>
            <person name="Lee H."/>
            <person name="Kwak M.-J."/>
        </authorList>
    </citation>
    <scope>NUCLEOTIDE SEQUENCE [LARGE SCALE GENOMIC DNA]</scope>
    <source>
        <strain evidence="2 3">DS-123</strain>
    </source>
</reference>
<dbReference type="KEGG" id="dko:I596_902"/>
<feature type="compositionally biased region" description="Basic residues" evidence="1">
    <location>
        <begin position="17"/>
        <end position="35"/>
    </location>
</feature>
<organism evidence="2 3">
    <name type="scientific">Dokdonella koreensis DS-123</name>
    <dbReference type="NCBI Taxonomy" id="1300342"/>
    <lineage>
        <taxon>Bacteria</taxon>
        <taxon>Pseudomonadati</taxon>
        <taxon>Pseudomonadota</taxon>
        <taxon>Gammaproteobacteria</taxon>
        <taxon>Lysobacterales</taxon>
        <taxon>Rhodanobacteraceae</taxon>
        <taxon>Dokdonella</taxon>
    </lineage>
</organism>
<accession>A0A160DTL0</accession>
<protein>
    <submittedName>
        <fullName evidence="2">Uncharacterized protein</fullName>
    </submittedName>
</protein>
<evidence type="ECO:0000256" key="1">
    <source>
        <dbReference type="SAM" id="MobiDB-lite"/>
    </source>
</evidence>
<evidence type="ECO:0000313" key="2">
    <source>
        <dbReference type="EMBL" id="ANB16933.1"/>
    </source>
</evidence>
<sequence>MCGSETPAGDDTPTRARAQHGRRVFPIGHRTRRRGTGWSAARPPSRTPAGIPPPEPPCPGLTARRPGAAVPALRPAPQCFSRSRCGTAGPARA</sequence>
<evidence type="ECO:0000313" key="3">
    <source>
        <dbReference type="Proteomes" id="UP000076830"/>
    </source>
</evidence>
<proteinExistence type="predicted"/>